<dbReference type="PROSITE" id="PS51164">
    <property type="entry name" value="CBM1_2"/>
    <property type="match status" value="1"/>
</dbReference>
<dbReference type="InterPro" id="IPR000254">
    <property type="entry name" value="CBD"/>
</dbReference>
<feature type="compositionally biased region" description="Pro residues" evidence="2">
    <location>
        <begin position="540"/>
        <end position="573"/>
    </location>
</feature>
<protein>
    <recommendedName>
        <fullName evidence="3">CBM1 domain-containing protein</fullName>
    </recommendedName>
</protein>
<dbReference type="PRINTS" id="PR01217">
    <property type="entry name" value="PRICHEXTENSN"/>
</dbReference>
<dbReference type="Proteomes" id="UP000490939">
    <property type="component" value="Unassembled WGS sequence"/>
</dbReference>
<proteinExistence type="predicted"/>
<feature type="domain" description="CBM1" evidence="3">
    <location>
        <begin position="578"/>
        <end position="614"/>
    </location>
</feature>
<dbReference type="Pfam" id="PF00734">
    <property type="entry name" value="CBM_1"/>
    <property type="match status" value="1"/>
</dbReference>
<evidence type="ECO:0000256" key="1">
    <source>
        <dbReference type="ARBA" id="ARBA00022729"/>
    </source>
</evidence>
<dbReference type="PROSITE" id="PS00562">
    <property type="entry name" value="CBM1_1"/>
    <property type="match status" value="1"/>
</dbReference>
<feature type="region of interest" description="Disordered" evidence="2">
    <location>
        <begin position="616"/>
        <end position="682"/>
    </location>
</feature>
<evidence type="ECO:0000313" key="4">
    <source>
        <dbReference type="EMBL" id="KAE9979632.1"/>
    </source>
</evidence>
<feature type="compositionally biased region" description="Polar residues" evidence="2">
    <location>
        <begin position="633"/>
        <end position="644"/>
    </location>
</feature>
<dbReference type="SMART" id="SM00236">
    <property type="entry name" value="fCBD"/>
    <property type="match status" value="1"/>
</dbReference>
<feature type="compositionally biased region" description="Low complexity" evidence="2">
    <location>
        <begin position="175"/>
        <end position="184"/>
    </location>
</feature>
<dbReference type="AlphaFoldDB" id="A0A8H3Z3T3"/>
<dbReference type="InterPro" id="IPR035971">
    <property type="entry name" value="CBD_sf"/>
</dbReference>
<keyword evidence="1" id="KW-0732">Signal</keyword>
<name>A0A8H3Z3T3_VENIN</name>
<accession>A0A8H3Z3T3</accession>
<feature type="region of interest" description="Disordered" evidence="2">
    <location>
        <begin position="150"/>
        <end position="602"/>
    </location>
</feature>
<feature type="compositionally biased region" description="Pro residues" evidence="2">
    <location>
        <begin position="308"/>
        <end position="321"/>
    </location>
</feature>
<reference evidence="4 5" key="1">
    <citation type="submission" date="2019-07" db="EMBL/GenBank/DDBJ databases">
        <title>Venturia inaequalis Genome Resource.</title>
        <authorList>
            <person name="Lichtner F.J."/>
        </authorList>
    </citation>
    <scope>NUCLEOTIDE SEQUENCE [LARGE SCALE GENOMIC DNA]</scope>
    <source>
        <strain evidence="4 5">DMI_063113</strain>
    </source>
</reference>
<feature type="compositionally biased region" description="Pro residues" evidence="2">
    <location>
        <begin position="395"/>
        <end position="416"/>
    </location>
</feature>
<gene>
    <name evidence="4" type="ORF">EG327_006950</name>
</gene>
<dbReference type="GO" id="GO:0030248">
    <property type="term" value="F:cellulose binding"/>
    <property type="evidence" value="ECO:0007669"/>
    <property type="project" value="InterPro"/>
</dbReference>
<sequence>MVLGYPRFSLLCSCRQILESVASSVFTDGRTWTESYHKERISALLDDFKSTRYTDSFTDTLEEQYTSILRFALTLRPGALELLRYIKETGTKVCSMKRTAAVLSLALRIAAFPLPGDGLSDLGNQNTNGAIAVRGGEEAQLKERATHMNALDTRQSDFGSILGGQWPKFPGQPNSGGSHPASSSGGWGHKAARGNQGGRESQGGRGQQGQRAPLNGSSGSPADLPPATWLPGGVPPGGPGYESSTNAPAAQPIGPASSPAPPTAPNEPYLPGGVPPGGPGYGPNPAPTPKPVNPPVGQSGDSTSGPFGPWPQVPAAPPAPEKPTSTPASLLPPFFVPRPTDTPQNGAPPSQPTSPSNDVPAPAGDAPLPPLPAPAASNPNGVTLPDSKPKDSAVPKPPSSETVPPPKPAVEPPPVDPNAGKFEPFNPNAAPPKPEPEVVEAPDETGSNTWGPIDWNPVSPKPKPKPKSTPPPPEVVAPLPSASPNGQASSGLDKPPPAIPSTNEPPKSASDPPAVPAPQTTGTKGEGKGSDAPPTTAEPAPAPPIAPPPVPAPPPQPNPQTPPQSKPNPPAQPNPSKGFAPLYAQCGGRTYKGPTTCAPGSRCNVQNEWYSQCISVSPNGHPGNGRSALGPQETYQFSTTSDPQPSVLKQGGTTEQPKDVYLFDPAPKTVPVSLEESAGTVS</sequence>
<dbReference type="SUPFAM" id="SSF57180">
    <property type="entry name" value="Cellulose-binding domain"/>
    <property type="match status" value="1"/>
</dbReference>
<evidence type="ECO:0000313" key="5">
    <source>
        <dbReference type="Proteomes" id="UP000490939"/>
    </source>
</evidence>
<dbReference type="EMBL" id="WNWR01000409">
    <property type="protein sequence ID" value="KAE9979632.1"/>
    <property type="molecule type" value="Genomic_DNA"/>
</dbReference>
<dbReference type="GO" id="GO:0005576">
    <property type="term" value="C:extracellular region"/>
    <property type="evidence" value="ECO:0007669"/>
    <property type="project" value="InterPro"/>
</dbReference>
<evidence type="ECO:0000256" key="2">
    <source>
        <dbReference type="SAM" id="MobiDB-lite"/>
    </source>
</evidence>
<organism evidence="4 5">
    <name type="scientific">Venturia inaequalis</name>
    <name type="common">Apple scab fungus</name>
    <dbReference type="NCBI Taxonomy" id="5025"/>
    <lineage>
        <taxon>Eukaryota</taxon>
        <taxon>Fungi</taxon>
        <taxon>Dikarya</taxon>
        <taxon>Ascomycota</taxon>
        <taxon>Pezizomycotina</taxon>
        <taxon>Dothideomycetes</taxon>
        <taxon>Pleosporomycetidae</taxon>
        <taxon>Venturiales</taxon>
        <taxon>Venturiaceae</taxon>
        <taxon>Venturia</taxon>
    </lineage>
</organism>
<feature type="compositionally biased region" description="Low complexity" evidence="2">
    <location>
        <begin position="247"/>
        <end position="257"/>
    </location>
</feature>
<comment type="caution">
    <text evidence="4">The sequence shown here is derived from an EMBL/GenBank/DDBJ whole genome shotgun (WGS) entry which is preliminary data.</text>
</comment>
<evidence type="ECO:0000259" key="3">
    <source>
        <dbReference type="PROSITE" id="PS51164"/>
    </source>
</evidence>
<dbReference type="GO" id="GO:0005975">
    <property type="term" value="P:carbohydrate metabolic process"/>
    <property type="evidence" value="ECO:0007669"/>
    <property type="project" value="InterPro"/>
</dbReference>
<feature type="compositionally biased region" description="Gly residues" evidence="2">
    <location>
        <begin position="195"/>
        <end position="207"/>
    </location>
</feature>
<feature type="compositionally biased region" description="Pro residues" evidence="2">
    <location>
        <begin position="273"/>
        <end position="294"/>
    </location>
</feature>
<feature type="compositionally biased region" description="Polar residues" evidence="2">
    <location>
        <begin position="341"/>
        <end position="357"/>
    </location>
</feature>
<keyword evidence="5" id="KW-1185">Reference proteome</keyword>